<dbReference type="Gene3D" id="3.40.50.2000">
    <property type="entry name" value="Glycogen Phosphorylase B"/>
    <property type="match status" value="2"/>
</dbReference>
<evidence type="ECO:0000259" key="4">
    <source>
        <dbReference type="Pfam" id="PF12000"/>
    </source>
</evidence>
<keyword evidence="6" id="KW-1185">Reference proteome</keyword>
<name>A0A7X0UBN5_9BURK</name>
<dbReference type="Proteomes" id="UP000575083">
    <property type="component" value="Unassembled WGS sequence"/>
</dbReference>
<organism evidence="5 6">
    <name type="scientific">Acidovorax soli</name>
    <dbReference type="NCBI Taxonomy" id="592050"/>
    <lineage>
        <taxon>Bacteria</taxon>
        <taxon>Pseudomonadati</taxon>
        <taxon>Pseudomonadota</taxon>
        <taxon>Betaproteobacteria</taxon>
        <taxon>Burkholderiales</taxon>
        <taxon>Comamonadaceae</taxon>
        <taxon>Acidovorax</taxon>
    </lineage>
</organism>
<feature type="region of interest" description="Disordered" evidence="2">
    <location>
        <begin position="413"/>
        <end position="439"/>
    </location>
</feature>
<dbReference type="AlphaFoldDB" id="A0A7X0UBN5"/>
<proteinExistence type="predicted"/>
<dbReference type="PANTHER" id="PTHR46401">
    <property type="entry name" value="GLYCOSYLTRANSFERASE WBBK-RELATED"/>
    <property type="match status" value="1"/>
</dbReference>
<evidence type="ECO:0000256" key="2">
    <source>
        <dbReference type="SAM" id="MobiDB-lite"/>
    </source>
</evidence>
<evidence type="ECO:0000256" key="1">
    <source>
        <dbReference type="ARBA" id="ARBA00022679"/>
    </source>
</evidence>
<comment type="caution">
    <text evidence="5">The sequence shown here is derived from an EMBL/GenBank/DDBJ whole genome shotgun (WGS) entry which is preliminary data.</text>
</comment>
<feature type="domain" description="Glycosyl transferase family 4" evidence="4">
    <location>
        <begin position="26"/>
        <end position="199"/>
    </location>
</feature>
<dbReference type="InterPro" id="IPR022623">
    <property type="entry name" value="Glyco_trans_4"/>
</dbReference>
<accession>A0A7X0UBN5</accession>
<sequence>MNYLFIHQNMPGQWRHIVAHLAQQGGHRIVVLGRRQGEGSHKRPLVHAVPGVQYRSYRVHNRYEGFGGDQPGSAFDSFMVHGRAAAEVMQRLKAEGFTPDVIAAHPGWGESLFAKEVFPAVPLLHYCEFYYRSRGGDYGFIGERSLAREMNLRARNAGLSLSLEAMDWGLSPTAWQKSQHPADAHARMSVLHDGIDTDTVRPDPGARLLLPTGRVLSAQDEVLTFVARNLEPQRGFDQFLRAAERVQRLRPDAHVVIAGGEGVSYGKAPADGRSWKNHVLDLVRLDPLRTHFMGSLPFAEHVKLLQVSSVHAYLSIPFVLAWSMTEAMSAGCLLVGSDTAPVRELIRHGHNGLLVDYFDVDAIATTLADALARRAELQALRDAARATILASYDQQRHCVPRLARLLEDLAQGRRPEAPPPLPPQVLDAGTPSLLPSVAP</sequence>
<evidence type="ECO:0000313" key="5">
    <source>
        <dbReference type="EMBL" id="MBB6562154.1"/>
    </source>
</evidence>
<dbReference type="PANTHER" id="PTHR46401:SF2">
    <property type="entry name" value="GLYCOSYLTRANSFERASE WBBK-RELATED"/>
    <property type="match status" value="1"/>
</dbReference>
<feature type="domain" description="Glycosyl transferase family 1" evidence="3">
    <location>
        <begin position="219"/>
        <end position="385"/>
    </location>
</feature>
<evidence type="ECO:0000259" key="3">
    <source>
        <dbReference type="Pfam" id="PF00534"/>
    </source>
</evidence>
<dbReference type="GO" id="GO:0009103">
    <property type="term" value="P:lipopolysaccharide biosynthetic process"/>
    <property type="evidence" value="ECO:0007669"/>
    <property type="project" value="TreeGrafter"/>
</dbReference>
<dbReference type="Pfam" id="PF12000">
    <property type="entry name" value="Glyco_trans_4_3"/>
    <property type="match status" value="1"/>
</dbReference>
<dbReference type="EMBL" id="JACHLK010000011">
    <property type="protein sequence ID" value="MBB6562154.1"/>
    <property type="molecule type" value="Genomic_DNA"/>
</dbReference>
<protein>
    <submittedName>
        <fullName evidence="5">Glycosyltransferase involved in cell wall biosynthesis</fullName>
    </submittedName>
</protein>
<dbReference type="InterPro" id="IPR001296">
    <property type="entry name" value="Glyco_trans_1"/>
</dbReference>
<keyword evidence="1 5" id="KW-0808">Transferase</keyword>
<dbReference type="Pfam" id="PF00534">
    <property type="entry name" value="Glycos_transf_1"/>
    <property type="match status" value="1"/>
</dbReference>
<reference evidence="5 6" key="1">
    <citation type="submission" date="2020-08" db="EMBL/GenBank/DDBJ databases">
        <title>Functional genomics of gut bacteria from endangered species of beetles.</title>
        <authorList>
            <person name="Carlos-Shanley C."/>
        </authorList>
    </citation>
    <scope>NUCLEOTIDE SEQUENCE [LARGE SCALE GENOMIC DNA]</scope>
    <source>
        <strain evidence="5 6">S00198</strain>
    </source>
</reference>
<gene>
    <name evidence="5" type="ORF">HNP48_004863</name>
</gene>
<evidence type="ECO:0000313" key="6">
    <source>
        <dbReference type="Proteomes" id="UP000575083"/>
    </source>
</evidence>
<dbReference type="RefSeq" id="WP_184861886.1">
    <property type="nucleotide sequence ID" value="NZ_JACHLK010000011.1"/>
</dbReference>
<dbReference type="GO" id="GO:0016757">
    <property type="term" value="F:glycosyltransferase activity"/>
    <property type="evidence" value="ECO:0007669"/>
    <property type="project" value="InterPro"/>
</dbReference>
<dbReference type="SUPFAM" id="SSF53756">
    <property type="entry name" value="UDP-Glycosyltransferase/glycogen phosphorylase"/>
    <property type="match status" value="1"/>
</dbReference>